<evidence type="ECO:0000256" key="4">
    <source>
        <dbReference type="ARBA" id="ARBA00013795"/>
    </source>
</evidence>
<comment type="function">
    <text evidence="12">Mannosyltransferase involved in glycosylphosphatidylinositol-anchor biosynthesis.</text>
</comment>
<keyword evidence="8 12" id="KW-0812">Transmembrane</keyword>
<dbReference type="GO" id="GO:0004376">
    <property type="term" value="F:GPI mannosyltransferase activity"/>
    <property type="evidence" value="ECO:0007669"/>
    <property type="project" value="InterPro"/>
</dbReference>
<dbReference type="InterPro" id="IPR007315">
    <property type="entry name" value="PIG-V/Gpi18"/>
</dbReference>
<dbReference type="PANTHER" id="PTHR12468:SF2">
    <property type="entry name" value="GPI MANNOSYLTRANSFERASE 2"/>
    <property type="match status" value="1"/>
</dbReference>
<keyword evidence="11 12" id="KW-0472">Membrane</keyword>
<evidence type="ECO:0000256" key="3">
    <source>
        <dbReference type="ARBA" id="ARBA00008698"/>
    </source>
</evidence>
<keyword evidence="10 12" id="KW-1133">Transmembrane helix</keyword>
<accession>A0AAD7CHP5</accession>
<dbReference type="GO" id="GO:0000009">
    <property type="term" value="F:alpha-1,6-mannosyltransferase activity"/>
    <property type="evidence" value="ECO:0007669"/>
    <property type="project" value="InterPro"/>
</dbReference>
<comment type="caution">
    <text evidence="13">The sequence shown here is derived from an EMBL/GenBank/DDBJ whole genome shotgun (WGS) entry which is preliminary data.</text>
</comment>
<dbReference type="Pfam" id="PF04188">
    <property type="entry name" value="Mannosyl_trans2"/>
    <property type="match status" value="1"/>
</dbReference>
<keyword evidence="7 12" id="KW-0808">Transferase</keyword>
<feature type="transmembrane region" description="Helical" evidence="12">
    <location>
        <begin position="257"/>
        <end position="279"/>
    </location>
</feature>
<keyword evidence="9 12" id="KW-0256">Endoplasmic reticulum</keyword>
<feature type="transmembrane region" description="Helical" evidence="12">
    <location>
        <begin position="291"/>
        <end position="308"/>
    </location>
</feature>
<evidence type="ECO:0000256" key="11">
    <source>
        <dbReference type="ARBA" id="ARBA00023136"/>
    </source>
</evidence>
<evidence type="ECO:0000256" key="2">
    <source>
        <dbReference type="ARBA" id="ARBA00004687"/>
    </source>
</evidence>
<dbReference type="GO" id="GO:0005789">
    <property type="term" value="C:endoplasmic reticulum membrane"/>
    <property type="evidence" value="ECO:0007669"/>
    <property type="project" value="UniProtKB-SubCell"/>
</dbReference>
<evidence type="ECO:0000313" key="14">
    <source>
        <dbReference type="Proteomes" id="UP001221142"/>
    </source>
</evidence>
<comment type="similarity">
    <text evidence="3 12">Belongs to the PIGV family.</text>
</comment>
<evidence type="ECO:0000256" key="7">
    <source>
        <dbReference type="ARBA" id="ARBA00022679"/>
    </source>
</evidence>
<evidence type="ECO:0000256" key="10">
    <source>
        <dbReference type="ARBA" id="ARBA00022989"/>
    </source>
</evidence>
<evidence type="ECO:0000313" key="13">
    <source>
        <dbReference type="EMBL" id="KAJ7647488.1"/>
    </source>
</evidence>
<feature type="transmembrane region" description="Helical" evidence="12">
    <location>
        <begin position="192"/>
        <end position="211"/>
    </location>
</feature>
<evidence type="ECO:0000256" key="1">
    <source>
        <dbReference type="ARBA" id="ARBA00004477"/>
    </source>
</evidence>
<sequence length="364" mass="40896">MLFLTLVSRLISAAILFLTTLTTPFDAATPHILLRWDVIHFQHIAQHGYAFEHEWAFLPVVPFLLSKFILAPTLVSLIVAYDMTSTMYQLSLHHLRSPSLARLATVLSLLPSSPATLFLVPYNEPFFTYFSYKGMLYCAKFRYVAAAIAFALAATFRANGILSSGFIFWGLVIEPFLQRRQACWPSVHAMRATILSLLPLIPFIAHNYAAYLSFCASASSPAPWCARSLPLIYSYIQSTYWDVGFLRYWTLQQLPNFLIAAPPLLLISIFSSYHLRWVAIASDRPFCSPSIAPHAIHALVMCSILALASHTQIALRFAAAMPITYWAAAWLLVEYPVWGRAWVAWSVLWGTTSILLWGAFLPPA</sequence>
<feature type="transmembrane region" description="Helical" evidence="12">
    <location>
        <begin position="339"/>
        <end position="361"/>
    </location>
</feature>
<dbReference type="GO" id="GO:0031501">
    <property type="term" value="C:mannosyltransferase complex"/>
    <property type="evidence" value="ECO:0007669"/>
    <property type="project" value="TreeGrafter"/>
</dbReference>
<evidence type="ECO:0000256" key="5">
    <source>
        <dbReference type="ARBA" id="ARBA00022502"/>
    </source>
</evidence>
<feature type="transmembrane region" description="Helical" evidence="12">
    <location>
        <begin position="100"/>
        <end position="123"/>
    </location>
</feature>
<comment type="pathway">
    <text evidence="2 12">Glycolipid biosynthesis; glycosylphosphatidylinositol-anchor biosynthesis.</text>
</comment>
<organism evidence="13 14">
    <name type="scientific">Roridomyces roridus</name>
    <dbReference type="NCBI Taxonomy" id="1738132"/>
    <lineage>
        <taxon>Eukaryota</taxon>
        <taxon>Fungi</taxon>
        <taxon>Dikarya</taxon>
        <taxon>Basidiomycota</taxon>
        <taxon>Agaricomycotina</taxon>
        <taxon>Agaricomycetes</taxon>
        <taxon>Agaricomycetidae</taxon>
        <taxon>Agaricales</taxon>
        <taxon>Marasmiineae</taxon>
        <taxon>Mycenaceae</taxon>
        <taxon>Roridomyces</taxon>
    </lineage>
</organism>
<evidence type="ECO:0000256" key="9">
    <source>
        <dbReference type="ARBA" id="ARBA00022824"/>
    </source>
</evidence>
<keyword evidence="5 12" id="KW-0337">GPI-anchor biosynthesis</keyword>
<protein>
    <recommendedName>
        <fullName evidence="4 12">GPI mannosyltransferase 2</fullName>
        <ecNumber evidence="12">2.4.1.-</ecNumber>
    </recommendedName>
</protein>
<dbReference type="Proteomes" id="UP001221142">
    <property type="component" value="Unassembled WGS sequence"/>
</dbReference>
<keyword evidence="14" id="KW-1185">Reference proteome</keyword>
<evidence type="ECO:0000256" key="8">
    <source>
        <dbReference type="ARBA" id="ARBA00022692"/>
    </source>
</evidence>
<keyword evidence="6 12" id="KW-0328">Glycosyltransferase</keyword>
<proteinExistence type="inferred from homology"/>
<reference evidence="13" key="1">
    <citation type="submission" date="2023-03" db="EMBL/GenBank/DDBJ databases">
        <title>Massive genome expansion in bonnet fungi (Mycena s.s.) driven by repeated elements and novel gene families across ecological guilds.</title>
        <authorList>
            <consortium name="Lawrence Berkeley National Laboratory"/>
            <person name="Harder C.B."/>
            <person name="Miyauchi S."/>
            <person name="Viragh M."/>
            <person name="Kuo A."/>
            <person name="Thoen E."/>
            <person name="Andreopoulos B."/>
            <person name="Lu D."/>
            <person name="Skrede I."/>
            <person name="Drula E."/>
            <person name="Henrissat B."/>
            <person name="Morin E."/>
            <person name="Kohler A."/>
            <person name="Barry K."/>
            <person name="LaButti K."/>
            <person name="Morin E."/>
            <person name="Salamov A."/>
            <person name="Lipzen A."/>
            <person name="Mereny Z."/>
            <person name="Hegedus B."/>
            <person name="Baldrian P."/>
            <person name="Stursova M."/>
            <person name="Weitz H."/>
            <person name="Taylor A."/>
            <person name="Grigoriev I.V."/>
            <person name="Nagy L.G."/>
            <person name="Martin F."/>
            <person name="Kauserud H."/>
        </authorList>
    </citation>
    <scope>NUCLEOTIDE SEQUENCE</scope>
    <source>
        <strain evidence="13">9284</strain>
    </source>
</reference>
<evidence type="ECO:0000256" key="6">
    <source>
        <dbReference type="ARBA" id="ARBA00022676"/>
    </source>
</evidence>
<feature type="transmembrane region" description="Helical" evidence="12">
    <location>
        <begin position="315"/>
        <end position="333"/>
    </location>
</feature>
<dbReference type="EMBL" id="JARKIF010000002">
    <property type="protein sequence ID" value="KAJ7647488.1"/>
    <property type="molecule type" value="Genomic_DNA"/>
</dbReference>
<feature type="transmembrane region" description="Helical" evidence="12">
    <location>
        <begin position="143"/>
        <end position="171"/>
    </location>
</feature>
<feature type="transmembrane region" description="Helical" evidence="12">
    <location>
        <begin position="56"/>
        <end position="79"/>
    </location>
</feature>
<comment type="subcellular location">
    <subcellularLocation>
        <location evidence="1 12">Endoplasmic reticulum membrane</location>
        <topology evidence="1 12">Multi-pass membrane protein</topology>
    </subcellularLocation>
</comment>
<dbReference type="AlphaFoldDB" id="A0AAD7CHP5"/>
<name>A0AAD7CHP5_9AGAR</name>
<dbReference type="GO" id="GO:0006506">
    <property type="term" value="P:GPI anchor biosynthetic process"/>
    <property type="evidence" value="ECO:0007669"/>
    <property type="project" value="UniProtKB-KW"/>
</dbReference>
<dbReference type="PANTHER" id="PTHR12468">
    <property type="entry name" value="GPI MANNOSYLTRANSFERASE 2"/>
    <property type="match status" value="1"/>
</dbReference>
<dbReference type="EC" id="2.4.1.-" evidence="12"/>
<evidence type="ECO:0000256" key="12">
    <source>
        <dbReference type="RuleBase" id="RU363112"/>
    </source>
</evidence>
<gene>
    <name evidence="13" type="ORF">FB45DRAFT_734216</name>
</gene>